<dbReference type="AlphaFoldDB" id="A0A8S1XDW7"/>
<feature type="compositionally biased region" description="Polar residues" evidence="2">
    <location>
        <begin position="327"/>
        <end position="337"/>
    </location>
</feature>
<keyword evidence="4" id="KW-1185">Reference proteome</keyword>
<feature type="compositionally biased region" description="Low complexity" evidence="2">
    <location>
        <begin position="457"/>
        <end position="484"/>
    </location>
</feature>
<dbReference type="EMBL" id="CAJJDP010000118">
    <property type="protein sequence ID" value="CAD8198982.1"/>
    <property type="molecule type" value="Genomic_DNA"/>
</dbReference>
<feature type="compositionally biased region" description="Basic and acidic residues" evidence="2">
    <location>
        <begin position="628"/>
        <end position="647"/>
    </location>
</feature>
<evidence type="ECO:0000256" key="2">
    <source>
        <dbReference type="SAM" id="MobiDB-lite"/>
    </source>
</evidence>
<feature type="compositionally biased region" description="Basic and acidic residues" evidence="2">
    <location>
        <begin position="372"/>
        <end position="398"/>
    </location>
</feature>
<feature type="region of interest" description="Disordered" evidence="2">
    <location>
        <begin position="442"/>
        <end position="519"/>
    </location>
</feature>
<protein>
    <submittedName>
        <fullName evidence="3">Uncharacterized protein</fullName>
    </submittedName>
</protein>
<evidence type="ECO:0000313" key="4">
    <source>
        <dbReference type="Proteomes" id="UP000683925"/>
    </source>
</evidence>
<gene>
    <name evidence="3" type="ORF">POCTA_138.1.T1180084</name>
</gene>
<dbReference type="OrthoDB" id="313382at2759"/>
<dbReference type="Proteomes" id="UP000683925">
    <property type="component" value="Unassembled WGS sequence"/>
</dbReference>
<feature type="compositionally biased region" description="Low complexity" evidence="2">
    <location>
        <begin position="399"/>
        <end position="411"/>
    </location>
</feature>
<name>A0A8S1XDW7_PAROT</name>
<proteinExistence type="predicted"/>
<feature type="region of interest" description="Disordered" evidence="2">
    <location>
        <begin position="627"/>
        <end position="647"/>
    </location>
</feature>
<evidence type="ECO:0000313" key="3">
    <source>
        <dbReference type="EMBL" id="CAD8198982.1"/>
    </source>
</evidence>
<sequence length="676" mass="79386">MDDQLSSLILCQKHIQELFTLNQRLEKKLELQDNKISQIQLLVAQRNEDLLLTIEKYTPLKIFREETTYLRNFLEQKTKAFQNQFDQLQQQQTRQMQILKEENQQHHQTAVEKVSRTTNTVLFQMEQVEKKIHSETVVMVEELTRKSAEMEQNIMKLFQQKQKLLEKLAISQETSNAKINVFENTLNQQLSTISKIQQTAQKQTPNHSVRKLTFDNAEVPIEYLKRQEDVLNYMTASIKNIEKKLAETEQKPKLKRELSFDQFQVQWSQQKPNHQQHSSLPASSIKPILIKEEQNSELAQNKSSRSEYEKSSRSELAQNVAEPLTSELKSPATQQNRDISKMPLLIKTSPNPITASPIPNFYDDVRMKQEYEKKMQQIKSQEEQQRQSRIKQQQEYEKQLQNLKKSQSQLSDSSIIKNESYFLKQDQSLNRNDSQEIIKSQGGLRSLMQKSKERDQQLQTSQSKSNLNLSNQQKKYSQQQSKEQLGPLKNQNVATGGRKSRTSQMRNLAQQQRHHQDQSAEEIVYQLDEDGYLMDENGNYLLDEKGNYIQISDKDLEELKKQNLVIEAFHLIIEDINIMNKFLITLARIPKCQPRFGFADVLKDKDKGDEKVYFTKEDQKLMQKLLKKMKENNEKPKSSGSNDKEDKEDLQKIFSRYKINYTDALIEEVLNWKRGD</sequence>
<feature type="coiled-coil region" evidence="1">
    <location>
        <begin position="140"/>
        <end position="167"/>
    </location>
</feature>
<evidence type="ECO:0000256" key="1">
    <source>
        <dbReference type="SAM" id="Coils"/>
    </source>
</evidence>
<feature type="region of interest" description="Disordered" evidence="2">
    <location>
        <begin position="293"/>
        <end position="360"/>
    </location>
</feature>
<feature type="compositionally biased region" description="Polar residues" evidence="2">
    <location>
        <begin position="502"/>
        <end position="511"/>
    </location>
</feature>
<accession>A0A8S1XDW7</accession>
<dbReference type="OMA" id="NRDISKM"/>
<feature type="region of interest" description="Disordered" evidence="2">
    <location>
        <begin position="372"/>
        <end position="411"/>
    </location>
</feature>
<comment type="caution">
    <text evidence="3">The sequence shown here is derived from an EMBL/GenBank/DDBJ whole genome shotgun (WGS) entry which is preliminary data.</text>
</comment>
<feature type="coiled-coil region" evidence="1">
    <location>
        <begin position="15"/>
        <end position="42"/>
    </location>
</feature>
<feature type="compositionally biased region" description="Basic and acidic residues" evidence="2">
    <location>
        <begin position="304"/>
        <end position="313"/>
    </location>
</feature>
<organism evidence="3 4">
    <name type="scientific">Paramecium octaurelia</name>
    <dbReference type="NCBI Taxonomy" id="43137"/>
    <lineage>
        <taxon>Eukaryota</taxon>
        <taxon>Sar</taxon>
        <taxon>Alveolata</taxon>
        <taxon>Ciliophora</taxon>
        <taxon>Intramacronucleata</taxon>
        <taxon>Oligohymenophorea</taxon>
        <taxon>Peniculida</taxon>
        <taxon>Parameciidae</taxon>
        <taxon>Paramecium</taxon>
    </lineage>
</organism>
<keyword evidence="1" id="KW-0175">Coiled coil</keyword>
<reference evidence="3" key="1">
    <citation type="submission" date="2021-01" db="EMBL/GenBank/DDBJ databases">
        <authorList>
            <consortium name="Genoscope - CEA"/>
            <person name="William W."/>
        </authorList>
    </citation>
    <scope>NUCLEOTIDE SEQUENCE</scope>
</reference>